<gene>
    <name evidence="5" type="ORF">E3T55_09850</name>
</gene>
<evidence type="ECO:0000256" key="2">
    <source>
        <dbReference type="ARBA" id="ARBA00022840"/>
    </source>
</evidence>
<dbReference type="GO" id="GO:0005524">
    <property type="term" value="F:ATP binding"/>
    <property type="evidence" value="ECO:0007669"/>
    <property type="project" value="UniProtKB-KW"/>
</dbReference>
<accession>A0A4R9A125</accession>
<dbReference type="EMBL" id="SOHE01000044">
    <property type="protein sequence ID" value="TFD50200.1"/>
    <property type="molecule type" value="Genomic_DNA"/>
</dbReference>
<dbReference type="GO" id="GO:0016887">
    <property type="term" value="F:ATP hydrolysis activity"/>
    <property type="evidence" value="ECO:0007669"/>
    <property type="project" value="InterPro"/>
</dbReference>
<reference evidence="5 6" key="1">
    <citation type="submission" date="2019-03" db="EMBL/GenBank/DDBJ databases">
        <title>Genomics of glacier-inhabiting Cryobacterium strains.</title>
        <authorList>
            <person name="Liu Q."/>
            <person name="Xin Y.-H."/>
        </authorList>
    </citation>
    <scope>NUCLEOTIDE SEQUENCE [LARGE SCALE GENOMIC DNA]</scope>
    <source>
        <strain evidence="5 6">Hh14</strain>
    </source>
</reference>
<dbReference type="Pfam" id="PF00005">
    <property type="entry name" value="ABC_tran"/>
    <property type="match status" value="1"/>
</dbReference>
<dbReference type="InterPro" id="IPR003593">
    <property type="entry name" value="AAA+_ATPase"/>
</dbReference>
<evidence type="ECO:0000259" key="4">
    <source>
        <dbReference type="PROSITE" id="PS50893"/>
    </source>
</evidence>
<feature type="domain" description="ABC transporter" evidence="4">
    <location>
        <begin position="12"/>
        <end position="237"/>
    </location>
</feature>
<feature type="region of interest" description="Disordered" evidence="3">
    <location>
        <begin position="294"/>
        <end position="344"/>
    </location>
</feature>
<dbReference type="OrthoDB" id="9804819at2"/>
<dbReference type="AlphaFoldDB" id="A0A4R9A125"/>
<dbReference type="InterPro" id="IPR027417">
    <property type="entry name" value="P-loop_NTPase"/>
</dbReference>
<keyword evidence="6" id="KW-1185">Reference proteome</keyword>
<sequence>MTSTASPTTPVVRVDGLTKRYGKVTAIDDVSFSVEANKIYGLLGRNGAGKTTIMQLLTGQQFATSGALEVFGESPVENARVLQQVCFIKESQKYPDSFRADHVLASAPWFFANWDAAFADRLVDDFRLPLNRPIKKLSRGQLSAVGVIVGLASRAPLTFFDEPYLGLDAVARQIFYDRLLEDYTQHPRTVILSTHLIDEVSSLLEHVLVIDEGRILMDQDAEELRGSASTVVGKRADVDAFVAGRDVISRDGIGGLASVTVAGLDDAERDAARAAGLELSPVSLQQLIVQRTTSRSGAEFGESARSERPTVRSGRRRGTAHPGDTNADTDTPTVSTTDAWSTRA</sequence>
<protein>
    <submittedName>
        <fullName evidence="5">ABC transporter ATP-binding protein</fullName>
    </submittedName>
</protein>
<dbReference type="Proteomes" id="UP000297447">
    <property type="component" value="Unassembled WGS sequence"/>
</dbReference>
<feature type="compositionally biased region" description="Polar residues" evidence="3">
    <location>
        <begin position="326"/>
        <end position="344"/>
    </location>
</feature>
<dbReference type="InterPro" id="IPR003439">
    <property type="entry name" value="ABC_transporter-like_ATP-bd"/>
</dbReference>
<dbReference type="SUPFAM" id="SSF52540">
    <property type="entry name" value="P-loop containing nucleoside triphosphate hydrolases"/>
    <property type="match status" value="1"/>
</dbReference>
<dbReference type="CDD" id="cd03230">
    <property type="entry name" value="ABC_DR_subfamily_A"/>
    <property type="match status" value="1"/>
</dbReference>
<evidence type="ECO:0000313" key="6">
    <source>
        <dbReference type="Proteomes" id="UP000297447"/>
    </source>
</evidence>
<organism evidence="5 6">
    <name type="scientific">Cryobacterium frigoriphilum</name>
    <dbReference type="NCBI Taxonomy" id="1259150"/>
    <lineage>
        <taxon>Bacteria</taxon>
        <taxon>Bacillati</taxon>
        <taxon>Actinomycetota</taxon>
        <taxon>Actinomycetes</taxon>
        <taxon>Micrococcales</taxon>
        <taxon>Microbacteriaceae</taxon>
        <taxon>Cryobacterium</taxon>
    </lineage>
</organism>
<dbReference type="Gene3D" id="3.40.50.300">
    <property type="entry name" value="P-loop containing nucleotide triphosphate hydrolases"/>
    <property type="match status" value="1"/>
</dbReference>
<dbReference type="PROSITE" id="PS50893">
    <property type="entry name" value="ABC_TRANSPORTER_2"/>
    <property type="match status" value="1"/>
</dbReference>
<comment type="caution">
    <text evidence="5">The sequence shown here is derived from an EMBL/GenBank/DDBJ whole genome shotgun (WGS) entry which is preliminary data.</text>
</comment>
<keyword evidence="1" id="KW-0547">Nucleotide-binding</keyword>
<dbReference type="RefSeq" id="WP_134519397.1">
    <property type="nucleotide sequence ID" value="NZ_SOHE01000044.1"/>
</dbReference>
<keyword evidence="2 5" id="KW-0067">ATP-binding</keyword>
<dbReference type="PANTHER" id="PTHR43158:SF5">
    <property type="entry name" value="ABC TRANSPORTER, ATP-BINDING PROTEIN"/>
    <property type="match status" value="1"/>
</dbReference>
<evidence type="ECO:0000313" key="5">
    <source>
        <dbReference type="EMBL" id="TFD50200.1"/>
    </source>
</evidence>
<evidence type="ECO:0000256" key="3">
    <source>
        <dbReference type="SAM" id="MobiDB-lite"/>
    </source>
</evidence>
<proteinExistence type="predicted"/>
<evidence type="ECO:0000256" key="1">
    <source>
        <dbReference type="ARBA" id="ARBA00022741"/>
    </source>
</evidence>
<dbReference type="PANTHER" id="PTHR43158">
    <property type="entry name" value="SKFA PEPTIDE EXPORT ATP-BINDING PROTEIN SKFE"/>
    <property type="match status" value="1"/>
</dbReference>
<name>A0A4R9A125_9MICO</name>
<dbReference type="SMART" id="SM00382">
    <property type="entry name" value="AAA"/>
    <property type="match status" value="1"/>
</dbReference>